<dbReference type="CDD" id="cd23952">
    <property type="entry name" value="Utp17_CTD"/>
    <property type="match status" value="1"/>
</dbReference>
<evidence type="ECO:0000256" key="4">
    <source>
        <dbReference type="ARBA" id="ARBA00022574"/>
    </source>
</evidence>
<keyword evidence="6" id="KW-0804">Transcription</keyword>
<dbReference type="EMBL" id="KZ678135">
    <property type="protein sequence ID" value="PSN67148.1"/>
    <property type="molecule type" value="Genomic_DNA"/>
</dbReference>
<evidence type="ECO:0000256" key="9">
    <source>
        <dbReference type="SAM" id="MobiDB-lite"/>
    </source>
</evidence>
<reference evidence="10 11" key="1">
    <citation type="journal article" date="2018" name="Front. Microbiol.">
        <title>Genome-Wide Analysis of Corynespora cassiicola Leaf Fall Disease Putative Effectors.</title>
        <authorList>
            <person name="Lopez D."/>
            <person name="Ribeiro S."/>
            <person name="Label P."/>
            <person name="Fumanal B."/>
            <person name="Venisse J.S."/>
            <person name="Kohler A."/>
            <person name="de Oliveira R.R."/>
            <person name="Labutti K."/>
            <person name="Lipzen A."/>
            <person name="Lail K."/>
            <person name="Bauer D."/>
            <person name="Ohm R.A."/>
            <person name="Barry K.W."/>
            <person name="Spatafora J."/>
            <person name="Grigoriev I.V."/>
            <person name="Martin F.M."/>
            <person name="Pujade-Renaud V."/>
        </authorList>
    </citation>
    <scope>NUCLEOTIDE SEQUENCE [LARGE SCALE GENOMIC DNA]</scope>
    <source>
        <strain evidence="10 11">Philippines</strain>
    </source>
</reference>
<evidence type="ECO:0000313" key="11">
    <source>
        <dbReference type="Proteomes" id="UP000240883"/>
    </source>
</evidence>
<proteinExistence type="predicted"/>
<evidence type="ECO:0000256" key="6">
    <source>
        <dbReference type="ARBA" id="ARBA00023163"/>
    </source>
</evidence>
<evidence type="ECO:0000256" key="1">
    <source>
        <dbReference type="ARBA" id="ARBA00004604"/>
    </source>
</evidence>
<dbReference type="InterPro" id="IPR011047">
    <property type="entry name" value="Quinoprotein_ADH-like_sf"/>
</dbReference>
<dbReference type="PROSITE" id="PS50082">
    <property type="entry name" value="WD_REPEATS_2"/>
    <property type="match status" value="1"/>
</dbReference>
<evidence type="ECO:0000256" key="8">
    <source>
        <dbReference type="PROSITE-ProRule" id="PRU00221"/>
    </source>
</evidence>
<feature type="region of interest" description="Disordered" evidence="9">
    <location>
        <begin position="1"/>
        <end position="127"/>
    </location>
</feature>
<dbReference type="GO" id="GO:0006364">
    <property type="term" value="P:rRNA processing"/>
    <property type="evidence" value="ECO:0007669"/>
    <property type="project" value="UniProtKB-KW"/>
</dbReference>
<evidence type="ECO:0000256" key="3">
    <source>
        <dbReference type="ARBA" id="ARBA00022552"/>
    </source>
</evidence>
<dbReference type="PANTHER" id="PTHR44215">
    <property type="entry name" value="WD REPEAT-CONTAINING PROTEIN 75"/>
    <property type="match status" value="1"/>
</dbReference>
<sequence length="1025" mass="112982">MRTTPRWRWRLLRRQQSQRRDPKPLPKNGTGPATPLSSQKGKKTPQINGEDEKASTPNTNADAKAPASTPAKTPGKRGKKNKQNVEADSAGADQDDNASKALVTVNGDVVGKTPKKQDKKQKTKPKWSVSEPFGGWFLSQDPVFSRDEKHIVLANLRSLQIYSVETSLLEKELPIGSSGVSLTAYALSSTKPNHVYTADSSGLITLWDWTDGSKIGRWDIDANVRHLEVVTQPGTEQDLVFSHEAGNSHVVNVHALRTKSQASQTDLKRVVKSGNPISGFQVFAEGRVVVVASSYSIMIGKRTKLQKTALQEFEYTWREFKMPKRITAFNAYIREPEISVKGDKAVGDHKDHLDLAVGDESGVIHLFEDILTSFAAIEKSQKNRDSKDKSTQLDSLRPKRLHWHRTAVGSVKWSRDGNYLISGGDETVLVMWQLSTGKEQTLPHLTAAIENIVVSPLGAAYAVSLANNSVIVLSTSELQAKSNIIGLQSRRVDLEQLPKESPSANYSFDIFNKVPMVVDPKSKNHIIASIPSSQPRHHNAGVLPEPYLQTFDIANHRPVARQALTRNNATDPNMGPEGTRIREPSITHVQISHDGKWLATVDEWIPPRSDMTFLDEGIPEFNEEERTFRREVYLKFWQWDETANQWNLETRIDAPHFFEELSACGRVLDLVADPAGPGFATVGEDHYVRIWRPKTRLRDGVTVRGADKSKGLITWSLDRSVNVGDKLDDLEENANSSDVLAVRNSQLSFSEDGSALAVGVSWISDSDPGVLHVIDVEAGAIRRSITEVNVSDLAAVGIVGHHLVIVATALTVWDLIQDQLAYSMPIDTPGIDSFSRVPLVRFAVNPADGTFAVSLPHFEKKEFSSSRETRRFKRASSKVSIYEPVQAKAVWSSKVPGIALALSAAKGEKGYLILDSSSCVRIISPKGATFQLPSPLPETTVQTITDSMDVDEEAEVEIKEQSATLGLSLDALTESQENDKPVVRPEQLQQIFDVGPSHALPPVKDLFNAVVGLYARKPRHIAGAA</sequence>
<evidence type="ECO:0000313" key="10">
    <source>
        <dbReference type="EMBL" id="PSN67148.1"/>
    </source>
</evidence>
<dbReference type="PROSITE" id="PS50294">
    <property type="entry name" value="WD_REPEATS_REGION"/>
    <property type="match status" value="1"/>
</dbReference>
<dbReference type="OrthoDB" id="4096at2759"/>
<dbReference type="InterPro" id="IPR053826">
    <property type="entry name" value="WDR75"/>
</dbReference>
<evidence type="ECO:0000256" key="7">
    <source>
        <dbReference type="ARBA" id="ARBA00023242"/>
    </source>
</evidence>
<dbReference type="GO" id="GO:0032040">
    <property type="term" value="C:small-subunit processome"/>
    <property type="evidence" value="ECO:0007669"/>
    <property type="project" value="InterPro"/>
</dbReference>
<dbReference type="InterPro" id="IPR015943">
    <property type="entry name" value="WD40/YVTN_repeat-like_dom_sf"/>
</dbReference>
<feature type="compositionally biased region" description="Basic residues" evidence="9">
    <location>
        <begin position="113"/>
        <end position="125"/>
    </location>
</feature>
<protein>
    <submittedName>
        <fullName evidence="10">WD40 repeat-like protein</fullName>
    </submittedName>
</protein>
<dbReference type="GO" id="GO:0003723">
    <property type="term" value="F:RNA binding"/>
    <property type="evidence" value="ECO:0007669"/>
    <property type="project" value="InterPro"/>
</dbReference>
<keyword evidence="5" id="KW-0677">Repeat</keyword>
<dbReference type="PANTHER" id="PTHR44215:SF1">
    <property type="entry name" value="WD REPEAT-CONTAINING PROTEIN 75"/>
    <property type="match status" value="1"/>
</dbReference>
<dbReference type="InterPro" id="IPR001680">
    <property type="entry name" value="WD40_rpt"/>
</dbReference>
<dbReference type="SMART" id="SM00320">
    <property type="entry name" value="WD40"/>
    <property type="match status" value="3"/>
</dbReference>
<keyword evidence="7" id="KW-0539">Nucleus</keyword>
<name>A0A2T2NPZ9_CORCC</name>
<keyword evidence="3" id="KW-0698">rRNA processing</keyword>
<keyword evidence="11" id="KW-1185">Reference proteome</keyword>
<dbReference type="Pfam" id="PF23869">
    <property type="entry name" value="Beta-prop_WDR75_1st"/>
    <property type="match status" value="1"/>
</dbReference>
<evidence type="ECO:0000256" key="2">
    <source>
        <dbReference type="ARBA" id="ARBA00022517"/>
    </source>
</evidence>
<dbReference type="SUPFAM" id="SSF69322">
    <property type="entry name" value="Tricorn protease domain 2"/>
    <property type="match status" value="1"/>
</dbReference>
<dbReference type="GO" id="GO:2000234">
    <property type="term" value="P:positive regulation of rRNA processing"/>
    <property type="evidence" value="ECO:0007669"/>
    <property type="project" value="TreeGrafter"/>
</dbReference>
<dbReference type="Gene3D" id="2.130.10.10">
    <property type="entry name" value="YVTN repeat-like/Quinoprotein amine dehydrogenase"/>
    <property type="match status" value="3"/>
</dbReference>
<dbReference type="STRING" id="1448308.A0A2T2NPZ9"/>
<feature type="repeat" description="WD" evidence="8">
    <location>
        <begin position="401"/>
        <end position="442"/>
    </location>
</feature>
<organism evidence="10 11">
    <name type="scientific">Corynespora cassiicola Philippines</name>
    <dbReference type="NCBI Taxonomy" id="1448308"/>
    <lineage>
        <taxon>Eukaryota</taxon>
        <taxon>Fungi</taxon>
        <taxon>Dikarya</taxon>
        <taxon>Ascomycota</taxon>
        <taxon>Pezizomycotina</taxon>
        <taxon>Dothideomycetes</taxon>
        <taxon>Pleosporomycetidae</taxon>
        <taxon>Pleosporales</taxon>
        <taxon>Corynesporascaceae</taxon>
        <taxon>Corynespora</taxon>
    </lineage>
</organism>
<keyword evidence="4 8" id="KW-0853">WD repeat</keyword>
<accession>A0A2T2NPZ9</accession>
<evidence type="ECO:0000256" key="5">
    <source>
        <dbReference type="ARBA" id="ARBA00022737"/>
    </source>
</evidence>
<comment type="subcellular location">
    <subcellularLocation>
        <location evidence="1">Nucleus</location>
        <location evidence="1">Nucleolus</location>
    </subcellularLocation>
</comment>
<dbReference type="Proteomes" id="UP000240883">
    <property type="component" value="Unassembled WGS sequence"/>
</dbReference>
<feature type="compositionally biased region" description="Low complexity" evidence="9">
    <location>
        <begin position="61"/>
        <end position="73"/>
    </location>
</feature>
<dbReference type="SUPFAM" id="SSF50998">
    <property type="entry name" value="Quinoprotein alcohol dehydrogenase-like"/>
    <property type="match status" value="1"/>
</dbReference>
<gene>
    <name evidence="10" type="ORF">BS50DRAFT_573890</name>
</gene>
<dbReference type="GO" id="GO:0045943">
    <property type="term" value="P:positive regulation of transcription by RNA polymerase I"/>
    <property type="evidence" value="ECO:0007669"/>
    <property type="project" value="InterPro"/>
</dbReference>
<feature type="compositionally biased region" description="Basic residues" evidence="9">
    <location>
        <begin position="1"/>
        <end position="17"/>
    </location>
</feature>
<dbReference type="AlphaFoldDB" id="A0A2T2NPZ9"/>
<keyword evidence="2" id="KW-0690">Ribosome biogenesis</keyword>